<feature type="binding site" evidence="11 13">
    <location>
        <position position="224"/>
    </location>
    <ligand>
        <name>[2Fe-2S] cluster</name>
        <dbReference type="ChEBI" id="CHEBI:190135"/>
    </ligand>
</feature>
<proteinExistence type="inferred from homology"/>
<evidence type="ECO:0000313" key="16">
    <source>
        <dbReference type="Proteomes" id="UP000028875"/>
    </source>
</evidence>
<dbReference type="InterPro" id="IPR012165">
    <property type="entry name" value="Cyt_c3_hydrogenase_gsu"/>
</dbReference>
<evidence type="ECO:0000256" key="1">
    <source>
        <dbReference type="ARBA" id="ARBA00006422"/>
    </source>
</evidence>
<keyword evidence="10 11" id="KW-0411">Iron-sulfur</keyword>
<dbReference type="SUPFAM" id="SSF52343">
    <property type="entry name" value="Ferredoxin reductase-like, C-terminal NADP-linked domain"/>
    <property type="match status" value="1"/>
</dbReference>
<keyword evidence="8 11" id="KW-0249">Electron transport</keyword>
<feature type="binding site" evidence="11 12">
    <location>
        <begin position="74"/>
        <end position="75"/>
    </location>
    <ligand>
        <name>FAD</name>
        <dbReference type="ChEBI" id="CHEBI:57692"/>
    </ligand>
</feature>
<dbReference type="InterPro" id="IPR023455">
    <property type="entry name" value="Dihydroorotate_DHASE_ETsu"/>
</dbReference>
<comment type="pathway">
    <text evidence="11">Pyrimidine metabolism; UMP biosynthesis via de novo pathway; orotate from (S)-dihydroorotate (NAD(+) route): step 1/1.</text>
</comment>
<comment type="caution">
    <text evidence="11">Lacks conserved residue(s) required for the propagation of feature annotation.</text>
</comment>
<dbReference type="Gene3D" id="3.40.50.80">
    <property type="entry name" value="Nucleotide-binding domain of ferredoxin-NADP reductase (FNR) module"/>
    <property type="match status" value="1"/>
</dbReference>
<dbReference type="SUPFAM" id="SSF63380">
    <property type="entry name" value="Riboflavin synthase domain-like"/>
    <property type="match status" value="1"/>
</dbReference>
<comment type="function">
    <text evidence="11">Responsible for channeling the electrons from the oxidation of dihydroorotate from the FMN redox center in the PyrD type B subunit to the ultimate electron acceptor NAD(+).</text>
</comment>
<dbReference type="Gene3D" id="2.10.240.10">
    <property type="entry name" value="Dihydroorotate dehydrogenase, electron transfer subunit"/>
    <property type="match status" value="1"/>
</dbReference>
<comment type="caution">
    <text evidence="15">The sequence shown here is derived from an EMBL/GenBank/DDBJ whole genome shotgun (WGS) entry which is preliminary data.</text>
</comment>
<dbReference type="PROSITE" id="PS51384">
    <property type="entry name" value="FAD_FR"/>
    <property type="match status" value="1"/>
</dbReference>
<reference evidence="15 16" key="1">
    <citation type="submission" date="2014-03" db="EMBL/GenBank/DDBJ databases">
        <authorList>
            <person name="Urmite Genomes U."/>
        </authorList>
    </citation>
    <scope>NUCLEOTIDE SEQUENCE [LARGE SCALE GENOMIC DNA]</scope>
    <source>
        <strain evidence="15 16">Vm-5</strain>
    </source>
</reference>
<dbReference type="HAMAP" id="MF_01211">
    <property type="entry name" value="DHODB_Fe_S_bind"/>
    <property type="match status" value="1"/>
</dbReference>
<gene>
    <name evidence="11 15" type="primary">pyrK</name>
    <name evidence="15" type="ORF">BN990_02499</name>
</gene>
<dbReference type="EMBL" id="CCDP010000001">
    <property type="protein sequence ID" value="CDQ40181.1"/>
    <property type="molecule type" value="Genomic_DNA"/>
</dbReference>
<dbReference type="InterPro" id="IPR039261">
    <property type="entry name" value="FNR_nucleotide-bd"/>
</dbReference>
<keyword evidence="6 11" id="KW-0274">FAD</keyword>
<keyword evidence="5 11" id="KW-0479">Metal-binding</keyword>
<dbReference type="InterPro" id="IPR017927">
    <property type="entry name" value="FAD-bd_FR_type"/>
</dbReference>
<dbReference type="InterPro" id="IPR019480">
    <property type="entry name" value="Dihydroorotate_DH_Fe-S-bd"/>
</dbReference>
<dbReference type="GO" id="GO:0009055">
    <property type="term" value="F:electron transfer activity"/>
    <property type="evidence" value="ECO:0007669"/>
    <property type="project" value="UniProtKB-UniRule"/>
</dbReference>
<evidence type="ECO:0000259" key="14">
    <source>
        <dbReference type="PROSITE" id="PS51384"/>
    </source>
</evidence>
<dbReference type="GO" id="GO:0051537">
    <property type="term" value="F:2 iron, 2 sulfur cluster binding"/>
    <property type="evidence" value="ECO:0007669"/>
    <property type="project" value="UniProtKB-KW"/>
</dbReference>
<keyword evidence="7 11" id="KW-0665">Pyrimidine biosynthesis</keyword>
<comment type="subunit">
    <text evidence="11">Heterotetramer of 2 PyrK and 2 PyrD type B subunits.</text>
</comment>
<dbReference type="Pfam" id="PF10418">
    <property type="entry name" value="DHODB_Fe-S_bind"/>
    <property type="match status" value="1"/>
</dbReference>
<dbReference type="RefSeq" id="WP_021291644.1">
    <property type="nucleotide sequence ID" value="NZ_BNER01000004.1"/>
</dbReference>
<keyword evidence="2 11" id="KW-0813">Transport</keyword>
<evidence type="ECO:0000256" key="13">
    <source>
        <dbReference type="PIRSR" id="PIRSR006816-2"/>
    </source>
</evidence>
<organism evidence="15 16">
    <name type="scientific">Virgibacillus massiliensis</name>
    <dbReference type="NCBI Taxonomy" id="1462526"/>
    <lineage>
        <taxon>Bacteria</taxon>
        <taxon>Bacillati</taxon>
        <taxon>Bacillota</taxon>
        <taxon>Bacilli</taxon>
        <taxon>Bacillales</taxon>
        <taxon>Bacillaceae</taxon>
        <taxon>Virgibacillus</taxon>
    </lineage>
</organism>
<dbReference type="InterPro" id="IPR037117">
    <property type="entry name" value="Dihydroorotate_DH_ele_sf"/>
</dbReference>
<dbReference type="GO" id="GO:0044205">
    <property type="term" value="P:'de novo' UMP biosynthetic process"/>
    <property type="evidence" value="ECO:0007669"/>
    <property type="project" value="UniProtKB-UniRule"/>
</dbReference>
<evidence type="ECO:0000256" key="8">
    <source>
        <dbReference type="ARBA" id="ARBA00022982"/>
    </source>
</evidence>
<dbReference type="CDD" id="cd06218">
    <property type="entry name" value="DHOD_e_trans"/>
    <property type="match status" value="1"/>
</dbReference>
<comment type="cofactor">
    <cofactor evidence="11">
        <name>[2Fe-2S] cluster</name>
        <dbReference type="ChEBI" id="CHEBI:190135"/>
    </cofactor>
    <text evidence="11">Binds 1 [2Fe-2S] cluster per subunit.</text>
</comment>
<dbReference type="InterPro" id="IPR017938">
    <property type="entry name" value="Riboflavin_synthase-like_b-brl"/>
</dbReference>
<keyword evidence="4 11" id="KW-0001">2Fe-2S</keyword>
<evidence type="ECO:0000256" key="4">
    <source>
        <dbReference type="ARBA" id="ARBA00022714"/>
    </source>
</evidence>
<accession>A0A024QDZ6</accession>
<evidence type="ECO:0000256" key="3">
    <source>
        <dbReference type="ARBA" id="ARBA00022630"/>
    </source>
</evidence>
<keyword evidence="3 11" id="KW-0285">Flavoprotein</keyword>
<evidence type="ECO:0000256" key="11">
    <source>
        <dbReference type="HAMAP-Rule" id="MF_01211"/>
    </source>
</evidence>
<dbReference type="UniPathway" id="UPA00070">
    <property type="reaction ID" value="UER00945"/>
</dbReference>
<evidence type="ECO:0000256" key="5">
    <source>
        <dbReference type="ARBA" id="ARBA00022723"/>
    </source>
</evidence>
<keyword evidence="9 11" id="KW-0408">Iron</keyword>
<dbReference type="AlphaFoldDB" id="A0A024QDZ6"/>
<dbReference type="InterPro" id="IPR050353">
    <property type="entry name" value="PyrK_electron_transfer"/>
</dbReference>
<comment type="cofactor">
    <cofactor evidence="11 12">
        <name>FAD</name>
        <dbReference type="ChEBI" id="CHEBI:57692"/>
    </cofactor>
    <text evidence="11 12">Binds 1 FAD per subunit.</text>
</comment>
<comment type="similarity">
    <text evidence="1 11">Belongs to the PyrK family.</text>
</comment>
<feature type="binding site" evidence="11 13">
    <location>
        <position position="238"/>
    </location>
    <ligand>
        <name>[2Fe-2S] cluster</name>
        <dbReference type="ChEBI" id="CHEBI:190135"/>
    </ligand>
</feature>
<dbReference type="PANTHER" id="PTHR43513:SF3">
    <property type="entry name" value="DIHYDROOROTATE DEHYDROGENASE B (NAD(+)), ELECTRON TRANSFER SUBUNIT-RELATED"/>
    <property type="match status" value="1"/>
</dbReference>
<dbReference type="GO" id="GO:0016491">
    <property type="term" value="F:oxidoreductase activity"/>
    <property type="evidence" value="ECO:0007669"/>
    <property type="project" value="InterPro"/>
</dbReference>
<evidence type="ECO:0000256" key="7">
    <source>
        <dbReference type="ARBA" id="ARBA00022975"/>
    </source>
</evidence>
<dbReference type="PANTHER" id="PTHR43513">
    <property type="entry name" value="DIHYDROOROTATE DEHYDROGENASE B (NAD(+)), ELECTRON TRANSFER SUBUNIT"/>
    <property type="match status" value="1"/>
</dbReference>
<keyword evidence="16" id="KW-1185">Reference proteome</keyword>
<evidence type="ECO:0000256" key="6">
    <source>
        <dbReference type="ARBA" id="ARBA00022827"/>
    </source>
</evidence>
<dbReference type="GO" id="GO:0046872">
    <property type="term" value="F:metal ion binding"/>
    <property type="evidence" value="ECO:0007669"/>
    <property type="project" value="UniProtKB-KW"/>
</dbReference>
<evidence type="ECO:0000256" key="9">
    <source>
        <dbReference type="ARBA" id="ARBA00023004"/>
    </source>
</evidence>
<evidence type="ECO:0000256" key="10">
    <source>
        <dbReference type="ARBA" id="ARBA00023014"/>
    </source>
</evidence>
<dbReference type="GO" id="GO:0050660">
    <property type="term" value="F:flavin adenine dinucleotide binding"/>
    <property type="evidence" value="ECO:0007669"/>
    <property type="project" value="InterPro"/>
</dbReference>
<feature type="domain" description="FAD-binding FR-type" evidence="14">
    <location>
        <begin position="1"/>
        <end position="99"/>
    </location>
</feature>
<dbReference type="STRING" id="1462526.BN990_02499"/>
<dbReference type="OrthoDB" id="9778346at2"/>
<protein>
    <recommendedName>
        <fullName evidence="11">Dihydroorotate dehydrogenase B (NAD(+)), electron transfer subunit</fullName>
    </recommendedName>
    <alternativeName>
        <fullName evidence="11">Dihydroorotate oxidase B, electron transfer subunit</fullName>
    </alternativeName>
</protein>
<feature type="binding site" evidence="11 13">
    <location>
        <position position="216"/>
    </location>
    <ligand>
        <name>[2Fe-2S] cluster</name>
        <dbReference type="ChEBI" id="CHEBI:190135"/>
    </ligand>
</feature>
<feature type="binding site" evidence="11 12">
    <location>
        <begin position="50"/>
        <end position="53"/>
    </location>
    <ligand>
        <name>FAD</name>
        <dbReference type="ChEBI" id="CHEBI:57692"/>
    </ligand>
</feature>
<dbReference type="eggNOG" id="COG0543">
    <property type="taxonomic scope" value="Bacteria"/>
</dbReference>
<dbReference type="Proteomes" id="UP000028875">
    <property type="component" value="Unassembled WGS sequence"/>
</dbReference>
<feature type="binding site" evidence="11 13">
    <location>
        <position position="221"/>
    </location>
    <ligand>
        <name>[2Fe-2S] cluster</name>
        <dbReference type="ChEBI" id="CHEBI:190135"/>
    </ligand>
</feature>
<reference evidence="16" key="2">
    <citation type="submission" date="2014-05" db="EMBL/GenBank/DDBJ databases">
        <title>Draft genome sequence of Virgibacillus massiliensis Vm-5.</title>
        <authorList>
            <person name="Khelaifia S."/>
            <person name="Croce O."/>
            <person name="Lagier J.C."/>
            <person name="Raoult D."/>
        </authorList>
    </citation>
    <scope>NUCLEOTIDE SEQUENCE [LARGE SCALE GENOMIC DNA]</scope>
    <source>
        <strain evidence="16">Vm-5</strain>
    </source>
</reference>
<comment type="cofactor">
    <cofactor evidence="13">
        <name>[2Fe-2S] cluster</name>
        <dbReference type="ChEBI" id="CHEBI:190135"/>
    </cofactor>
    <text evidence="13">Binds 1 [2Fe-2S] cluster per subunit.</text>
</comment>
<evidence type="ECO:0000256" key="2">
    <source>
        <dbReference type="ARBA" id="ARBA00022448"/>
    </source>
</evidence>
<name>A0A024QDZ6_9BACI</name>
<dbReference type="Gene3D" id="2.40.30.10">
    <property type="entry name" value="Translation factors"/>
    <property type="match status" value="1"/>
</dbReference>
<sequence>MMRKENMIIKHTRIIALDTIEMVLENEYISQNAVPGQFLHLLLTGHMLRRPISIAQVNKQENTVTILFKVVGEGTRTLASNSIGSTINALGPSGNGFPLEPNAHSTALIIGGGIGIPPLYYLANELTKKKINIVSVLGFQSKDYVFYENKFKQLGRSIIVTNDGSYGEKGFVTNVLDQIGAFDCFYSCGPLPMLKAITTQLKDIPGYISLEERMGCGVGACFACVIPAVPSGGYKKICHDGPVFHTKEVQLS</sequence>
<dbReference type="PIRSF" id="PIRSF006816">
    <property type="entry name" value="Cyc3_hyd_g"/>
    <property type="match status" value="1"/>
</dbReference>
<evidence type="ECO:0000256" key="12">
    <source>
        <dbReference type="PIRSR" id="PIRSR006816-1"/>
    </source>
</evidence>
<evidence type="ECO:0000313" key="15">
    <source>
        <dbReference type="EMBL" id="CDQ40181.1"/>
    </source>
</evidence>